<comment type="caution">
    <text evidence="3">The sequence shown here is derived from an EMBL/GenBank/DDBJ whole genome shotgun (WGS) entry which is preliminary data.</text>
</comment>
<feature type="region of interest" description="Disordered" evidence="1">
    <location>
        <begin position="107"/>
        <end position="285"/>
    </location>
</feature>
<evidence type="ECO:0000256" key="1">
    <source>
        <dbReference type="SAM" id="MobiDB-lite"/>
    </source>
</evidence>
<keyword evidence="4" id="KW-1185">Reference proteome</keyword>
<feature type="compositionally biased region" description="Low complexity" evidence="1">
    <location>
        <begin position="324"/>
        <end position="334"/>
    </location>
</feature>
<dbReference type="CDD" id="cd17470">
    <property type="entry name" value="T3SS_Flik_C"/>
    <property type="match status" value="1"/>
</dbReference>
<dbReference type="Pfam" id="PF02120">
    <property type="entry name" value="Flg_hook"/>
    <property type="match status" value="1"/>
</dbReference>
<feature type="compositionally biased region" description="Low complexity" evidence="1">
    <location>
        <begin position="210"/>
        <end position="229"/>
    </location>
</feature>
<evidence type="ECO:0000313" key="3">
    <source>
        <dbReference type="EMBL" id="MVO79007.1"/>
    </source>
</evidence>
<dbReference type="Proteomes" id="UP000441389">
    <property type="component" value="Unassembled WGS sequence"/>
</dbReference>
<feature type="domain" description="Flagellar hook-length control protein-like C-terminal" evidence="2">
    <location>
        <begin position="379"/>
        <end position="443"/>
    </location>
</feature>
<dbReference type="RefSeq" id="WP_157027950.1">
    <property type="nucleotide sequence ID" value="NZ_WQMS01000016.1"/>
</dbReference>
<protein>
    <recommendedName>
        <fullName evidence="2">Flagellar hook-length control protein-like C-terminal domain-containing protein</fullName>
    </recommendedName>
</protein>
<feature type="compositionally biased region" description="Basic and acidic residues" evidence="1">
    <location>
        <begin position="310"/>
        <end position="320"/>
    </location>
</feature>
<feature type="compositionally biased region" description="Low complexity" evidence="1">
    <location>
        <begin position="160"/>
        <end position="173"/>
    </location>
</feature>
<reference evidence="3 4" key="1">
    <citation type="submission" date="2019-12" db="EMBL/GenBank/DDBJ databases">
        <authorList>
            <person name="Huq M.A."/>
        </authorList>
    </citation>
    <scope>NUCLEOTIDE SEQUENCE [LARGE SCALE GENOMIC DNA]</scope>
    <source>
        <strain evidence="3 4">MAH-20</strain>
    </source>
</reference>
<feature type="compositionally biased region" description="Pro residues" evidence="1">
    <location>
        <begin position="247"/>
        <end position="256"/>
    </location>
</feature>
<dbReference type="EMBL" id="WQMS01000016">
    <property type="protein sequence ID" value="MVO79007.1"/>
    <property type="molecule type" value="Genomic_DNA"/>
</dbReference>
<feature type="region of interest" description="Disordered" evidence="1">
    <location>
        <begin position="445"/>
        <end position="489"/>
    </location>
</feature>
<sequence length="489" mass="48704">MPSLNISLPGVPTLLTGLSPVAASPIAATDGAAPPAFASVMDGLGSALDASPPLQLPPTGTNLPPQRPDVAGAPAPLPELDVEAVMVGSAGPVPGVAPTTAAAPAPITVAGDEPAPQASPASPDPGPIACGLDIGKPGMPRAPQAKPGAPAPVQLPPEPAVDLPDADPSAPAADTDKAVPSQPAPGQAADAPPPAPGFAPVAWTPPPPQQAEAPGGPETGAVAAEKPAQPAAPPAQPGPVPAQADPGSPPAQPGPAPAQAGTGSPPATAAQQPVTAPQPAAPQQATALPHSFTLPPEVARDIAQLVKAAVGERDGHDSRSAGESAPLAAATSSPLPQPAVAPPAPLHPSFAAVHRPVIDTGRAEWVQAMIDRIAEMPQPEGGRRDAQIRLVPDALGPVDVKIEQRQERLHVTLNAETPQARQLLSDAAPRLHELAEARGIRFAHTGFGGAESHDRRQAPDQQPAAPTRPRPTESAAAESDFNPDGDLIA</sequence>
<evidence type="ECO:0000313" key="4">
    <source>
        <dbReference type="Proteomes" id="UP000441389"/>
    </source>
</evidence>
<feature type="compositionally biased region" description="Pro residues" evidence="1">
    <location>
        <begin position="335"/>
        <end position="346"/>
    </location>
</feature>
<accession>A0A6I4J3V9</accession>
<name>A0A6I4J3V9_9SPHN</name>
<feature type="region of interest" description="Disordered" evidence="1">
    <location>
        <begin position="48"/>
        <end position="73"/>
    </location>
</feature>
<dbReference type="InterPro" id="IPR038610">
    <property type="entry name" value="FliK-like_C_sf"/>
</dbReference>
<proteinExistence type="predicted"/>
<feature type="compositionally biased region" description="Pro residues" evidence="1">
    <location>
        <begin position="230"/>
        <end position="240"/>
    </location>
</feature>
<organism evidence="3 4">
    <name type="scientific">Sphingomonas horti</name>
    <dbReference type="NCBI Taxonomy" id="2682842"/>
    <lineage>
        <taxon>Bacteria</taxon>
        <taxon>Pseudomonadati</taxon>
        <taxon>Pseudomonadota</taxon>
        <taxon>Alphaproteobacteria</taxon>
        <taxon>Sphingomonadales</taxon>
        <taxon>Sphingomonadaceae</taxon>
        <taxon>Sphingomonas</taxon>
    </lineage>
</organism>
<gene>
    <name evidence="3" type="ORF">GON01_13810</name>
</gene>
<feature type="compositionally biased region" description="Pro residues" evidence="1">
    <location>
        <begin position="149"/>
        <end position="159"/>
    </location>
</feature>
<feature type="compositionally biased region" description="Low complexity" evidence="1">
    <location>
        <begin position="107"/>
        <end position="121"/>
    </location>
</feature>
<evidence type="ECO:0000259" key="2">
    <source>
        <dbReference type="Pfam" id="PF02120"/>
    </source>
</evidence>
<dbReference type="AlphaFoldDB" id="A0A6I4J3V9"/>
<feature type="compositionally biased region" description="Low complexity" evidence="1">
    <location>
        <begin position="257"/>
        <end position="285"/>
    </location>
</feature>
<feature type="compositionally biased region" description="Pro residues" evidence="1">
    <location>
        <begin position="191"/>
        <end position="209"/>
    </location>
</feature>
<feature type="region of interest" description="Disordered" evidence="1">
    <location>
        <begin position="309"/>
        <end position="347"/>
    </location>
</feature>
<dbReference type="InterPro" id="IPR021136">
    <property type="entry name" value="Flagellar_hook_control-like_C"/>
</dbReference>
<dbReference type="Gene3D" id="3.30.750.140">
    <property type="match status" value="1"/>
</dbReference>